<accession>A0A6B9XRD5</accession>
<name>A0A6B9XRD5_PICSI</name>
<dbReference type="AlphaFoldDB" id="A0A6B9XRD5"/>
<geneLocation type="mitochondrion" evidence="1"/>
<dbReference type="EMBL" id="MK697702">
    <property type="protein sequence ID" value="QHR91704.1"/>
    <property type="molecule type" value="Genomic_DNA"/>
</dbReference>
<organism evidence="1">
    <name type="scientific">Picea sitchensis</name>
    <name type="common">Sitka spruce</name>
    <name type="synonym">Pinus sitchensis</name>
    <dbReference type="NCBI Taxonomy" id="3332"/>
    <lineage>
        <taxon>Eukaryota</taxon>
        <taxon>Viridiplantae</taxon>
        <taxon>Streptophyta</taxon>
        <taxon>Embryophyta</taxon>
        <taxon>Tracheophyta</taxon>
        <taxon>Spermatophyta</taxon>
        <taxon>Pinopsida</taxon>
        <taxon>Pinidae</taxon>
        <taxon>Conifers I</taxon>
        <taxon>Pinales</taxon>
        <taxon>Pinaceae</taxon>
        <taxon>Picea</taxon>
    </lineage>
</organism>
<gene>
    <name evidence="1" type="primary">orf05772</name>
    <name evidence="1" type="ORF">Q903MT_gene5740</name>
</gene>
<dbReference type="CDD" id="cd00303">
    <property type="entry name" value="retropepsin_like"/>
    <property type="match status" value="1"/>
</dbReference>
<reference evidence="1" key="1">
    <citation type="submission" date="2019-03" db="EMBL/GenBank/DDBJ databases">
        <title>Largest Complete Mitochondrial Genome of a Gymnosperm, Sitka Spruce (Picea sitchensis), Indicates Complex Physical Structure.</title>
        <authorList>
            <person name="Jackman S.D."/>
            <person name="Coombe L."/>
            <person name="Warren R."/>
            <person name="Kirk H."/>
            <person name="Trinh E."/>
            <person name="McLeod T."/>
            <person name="Pleasance S."/>
            <person name="Pandoh P."/>
            <person name="Zhao Y."/>
            <person name="Coope R."/>
            <person name="Bousquet J."/>
            <person name="Bohlmann J.C."/>
            <person name="Jones S.J.M."/>
            <person name="Birol I."/>
        </authorList>
    </citation>
    <scope>NUCLEOTIDE SEQUENCE</scope>
    <source>
        <strain evidence="1">Q903</strain>
    </source>
</reference>
<dbReference type="Gene3D" id="2.40.70.10">
    <property type="entry name" value="Acid Proteases"/>
    <property type="match status" value="1"/>
</dbReference>
<protein>
    <submittedName>
        <fullName evidence="1">Uncharacterized protein</fullName>
    </submittedName>
</protein>
<evidence type="ECO:0000313" key="1">
    <source>
        <dbReference type="EMBL" id="QHR91704.1"/>
    </source>
</evidence>
<dbReference type="InterPro" id="IPR021109">
    <property type="entry name" value="Peptidase_aspartic_dom_sf"/>
</dbReference>
<keyword evidence="1" id="KW-0496">Mitochondrion</keyword>
<sequence>MRWIVRLEDDYIHISAPLPKKHVRHVKKKRKMDREFKMAMELGGYEMQDLMLNLGSYVNILPKKTWELMGRPRLVWSPIQLRLANQYKIYPVGWVENVEVNIDGVKTKAYFEVIDIMDEKDHYPAFIGIDWAFYNKVVFNLKQRKISLETEELHVVAPLDPTEGDRFTELINDDV</sequence>
<proteinExistence type="predicted"/>